<comment type="caution">
    <text evidence="3">The sequence shown here is derived from an EMBL/GenBank/DDBJ whole genome shotgun (WGS) entry which is preliminary data.</text>
</comment>
<accession>A0A927PH09</accession>
<keyword evidence="2" id="KW-0812">Transmembrane</keyword>
<dbReference type="EMBL" id="JACYHB010000019">
    <property type="protein sequence ID" value="MBD8080732.1"/>
    <property type="molecule type" value="Genomic_DNA"/>
</dbReference>
<evidence type="ECO:0000313" key="3">
    <source>
        <dbReference type="EMBL" id="MBD8080732.1"/>
    </source>
</evidence>
<organism evidence="3 4">
    <name type="scientific">Cellulosimicrobium arenosum</name>
    <dbReference type="NCBI Taxonomy" id="2708133"/>
    <lineage>
        <taxon>Bacteria</taxon>
        <taxon>Bacillati</taxon>
        <taxon>Actinomycetota</taxon>
        <taxon>Actinomycetes</taxon>
        <taxon>Micrococcales</taxon>
        <taxon>Promicromonosporaceae</taxon>
        <taxon>Cellulosimicrobium</taxon>
    </lineage>
</organism>
<reference evidence="3" key="2">
    <citation type="submission" date="2020-09" db="EMBL/GenBank/DDBJ databases">
        <authorList>
            <person name="Yu Y."/>
        </authorList>
    </citation>
    <scope>NUCLEOTIDE SEQUENCE</scope>
    <source>
        <strain evidence="3">KCTC 49039</strain>
    </source>
</reference>
<dbReference type="AlphaFoldDB" id="A0A927PH09"/>
<proteinExistence type="predicted"/>
<dbReference type="Proteomes" id="UP000610846">
    <property type="component" value="Unassembled WGS sequence"/>
</dbReference>
<dbReference type="RefSeq" id="WP_191830304.1">
    <property type="nucleotide sequence ID" value="NZ_JACYHB010000019.1"/>
</dbReference>
<reference evidence="3" key="1">
    <citation type="journal article" date="2018" name="Curr. Microbiol.">
        <title>Cellulosimicrobium arenosum sp. nov., Isolated from Marine Sediment Sand.</title>
        <authorList>
            <person name="Oh M."/>
            <person name="Kim J.H."/>
            <person name="Yoon J.H."/>
            <person name="Schumann P."/>
            <person name="Kim W."/>
        </authorList>
    </citation>
    <scope>NUCLEOTIDE SEQUENCE</scope>
    <source>
        <strain evidence="3">KCTC 49039</strain>
    </source>
</reference>
<keyword evidence="4" id="KW-1185">Reference proteome</keyword>
<evidence type="ECO:0000256" key="2">
    <source>
        <dbReference type="SAM" id="Phobius"/>
    </source>
</evidence>
<feature type="transmembrane region" description="Helical" evidence="2">
    <location>
        <begin position="86"/>
        <end position="112"/>
    </location>
</feature>
<protein>
    <submittedName>
        <fullName evidence="3">Uncharacterized protein</fullName>
    </submittedName>
</protein>
<feature type="transmembrane region" description="Helical" evidence="2">
    <location>
        <begin position="300"/>
        <end position="323"/>
    </location>
</feature>
<feature type="compositionally biased region" description="Low complexity" evidence="1">
    <location>
        <begin position="45"/>
        <end position="56"/>
    </location>
</feature>
<name>A0A927PH09_9MICO</name>
<sequence length="426" mass="43790">MPSTDPKDDAAGSAGAAEHADAAGETATEHPGEPSGADEQELVGEPEYTAAARARAGGTGPEAGTGPDSGTGPGRGERSGSRVPGWVQWTACGLVLVLSGVLAIAAVVARYADGTLLNTDRYVAMVSPLAQDESVRGKVVDVVTDQVMERIDVETMTASVLDGVAASIDPEERPILSGQATQRSDAAAAALAPVIYGQVESLVRKIVTRVVDSDAFVAVWNNANRAGHRAVVYVVTGEGDVVEVSRDGVVHLSLGPVVDDVRAELQDRGFSFAESIPAVDPQIAVGEFPQLSAVQNGVAWLARAAAWLPWVVVALGALAVWIAPARRRGTALVGGTWAAAGLLLVGAIAFGRGKYLAALPPSVADDATGVVFDRITGPLRSQGVWLTVIGVVLVVAVVVWSVWSGGRTPDDGPAPDSADELVDRPA</sequence>
<feature type="transmembrane region" description="Helical" evidence="2">
    <location>
        <begin position="329"/>
        <end position="350"/>
    </location>
</feature>
<feature type="compositionally biased region" description="Basic and acidic residues" evidence="1">
    <location>
        <begin position="1"/>
        <end position="10"/>
    </location>
</feature>
<feature type="compositionally biased region" description="Gly residues" evidence="1">
    <location>
        <begin position="57"/>
        <end position="74"/>
    </location>
</feature>
<feature type="transmembrane region" description="Helical" evidence="2">
    <location>
        <begin position="384"/>
        <end position="403"/>
    </location>
</feature>
<keyword evidence="2" id="KW-0472">Membrane</keyword>
<gene>
    <name evidence="3" type="ORF">IF651_16950</name>
</gene>
<evidence type="ECO:0000313" key="4">
    <source>
        <dbReference type="Proteomes" id="UP000610846"/>
    </source>
</evidence>
<keyword evidence="2" id="KW-1133">Transmembrane helix</keyword>
<evidence type="ECO:0000256" key="1">
    <source>
        <dbReference type="SAM" id="MobiDB-lite"/>
    </source>
</evidence>
<feature type="region of interest" description="Disordered" evidence="1">
    <location>
        <begin position="1"/>
        <end position="83"/>
    </location>
</feature>
<feature type="compositionally biased region" description="Basic and acidic residues" evidence="1">
    <location>
        <begin position="18"/>
        <end position="32"/>
    </location>
</feature>